<dbReference type="InterPro" id="IPR000600">
    <property type="entry name" value="ROK"/>
</dbReference>
<dbReference type="AlphaFoldDB" id="A0A7Y9JLY9"/>
<keyword evidence="4" id="KW-1185">Reference proteome</keyword>
<comment type="similarity">
    <text evidence="1">Belongs to the ROK (NagC/XylR) family.</text>
</comment>
<feature type="compositionally biased region" description="Polar residues" evidence="2">
    <location>
        <begin position="337"/>
        <end position="346"/>
    </location>
</feature>
<accession>A0A7Y9JLY9</accession>
<dbReference type="RefSeq" id="WP_218844415.1">
    <property type="nucleotide sequence ID" value="NZ_BAABLC010000005.1"/>
</dbReference>
<keyword evidence="3" id="KW-0808">Transferase</keyword>
<feature type="region of interest" description="Disordered" evidence="2">
    <location>
        <begin position="322"/>
        <end position="346"/>
    </location>
</feature>
<organism evidence="3 4">
    <name type="scientific">Microbacterium pseudoresistens</name>
    <dbReference type="NCBI Taxonomy" id="640634"/>
    <lineage>
        <taxon>Bacteria</taxon>
        <taxon>Bacillati</taxon>
        <taxon>Actinomycetota</taxon>
        <taxon>Actinomycetes</taxon>
        <taxon>Micrococcales</taxon>
        <taxon>Microbacteriaceae</taxon>
        <taxon>Microbacterium</taxon>
    </lineage>
</organism>
<evidence type="ECO:0000256" key="2">
    <source>
        <dbReference type="SAM" id="MobiDB-lite"/>
    </source>
</evidence>
<proteinExistence type="inferred from homology"/>
<gene>
    <name evidence="3" type="ORF">BKA02_000476</name>
</gene>
<sequence>MVYIDELAIPAGRGIRVGLDVGGTKTEAVALGTDGSVRARVRTPTGRGDDKVVETVLAAVDEVRREAELDRGEIESVGIGIPGLVEPGTGRVLHAVNLEVSSLDLGGAVGHRLGVPVAVENDVKAAALGAGALRGDMRSLAYLNLGTGVAAGIVVEGELWRGARGTAGEVGHISVDPHGRICGCGQRGCVETFCGGGAVARAWDRPGSLPIRDIYDAADAGDAHARELREGIAFGTAAAVRIIVLGADVETVIIGGGITALGRRLFDDVVVRLREESSGSAFLASLRLDERIELLPLGSPAAALGAALIGAAARNPLVHGPATRERAAQAEAKRTDNTTQRAGIHG</sequence>
<dbReference type="Gene3D" id="3.30.420.40">
    <property type="match status" value="2"/>
</dbReference>
<dbReference type="InterPro" id="IPR043129">
    <property type="entry name" value="ATPase_NBD"/>
</dbReference>
<name>A0A7Y9JLY9_9MICO</name>
<evidence type="ECO:0000256" key="1">
    <source>
        <dbReference type="ARBA" id="ARBA00006479"/>
    </source>
</evidence>
<dbReference type="EMBL" id="JACCBH010000001">
    <property type="protein sequence ID" value="NYD53421.1"/>
    <property type="molecule type" value="Genomic_DNA"/>
</dbReference>
<dbReference type="Pfam" id="PF00480">
    <property type="entry name" value="ROK"/>
    <property type="match status" value="1"/>
</dbReference>
<feature type="compositionally biased region" description="Basic and acidic residues" evidence="2">
    <location>
        <begin position="322"/>
        <end position="336"/>
    </location>
</feature>
<dbReference type="GO" id="GO:0016301">
    <property type="term" value="F:kinase activity"/>
    <property type="evidence" value="ECO:0007669"/>
    <property type="project" value="UniProtKB-KW"/>
</dbReference>
<dbReference type="PANTHER" id="PTHR18964:SF169">
    <property type="entry name" value="N-ACETYLMANNOSAMINE KINASE"/>
    <property type="match status" value="1"/>
</dbReference>
<evidence type="ECO:0000313" key="3">
    <source>
        <dbReference type="EMBL" id="NYD53421.1"/>
    </source>
</evidence>
<comment type="caution">
    <text evidence="3">The sequence shown here is derived from an EMBL/GenBank/DDBJ whole genome shotgun (WGS) entry which is preliminary data.</text>
</comment>
<dbReference type="SUPFAM" id="SSF53067">
    <property type="entry name" value="Actin-like ATPase domain"/>
    <property type="match status" value="1"/>
</dbReference>
<protein>
    <submittedName>
        <fullName evidence="3">Putative NBD/HSP70 family sugar kinase</fullName>
    </submittedName>
</protein>
<evidence type="ECO:0000313" key="4">
    <source>
        <dbReference type="Proteomes" id="UP000552045"/>
    </source>
</evidence>
<keyword evidence="3" id="KW-0418">Kinase</keyword>
<reference evidence="3 4" key="1">
    <citation type="submission" date="2020-07" db="EMBL/GenBank/DDBJ databases">
        <title>Sequencing the genomes of 1000 actinobacteria strains.</title>
        <authorList>
            <person name="Klenk H.-P."/>
        </authorList>
    </citation>
    <scope>NUCLEOTIDE SEQUENCE [LARGE SCALE GENOMIC DNA]</scope>
    <source>
        <strain evidence="3 4">DSM 22185</strain>
    </source>
</reference>
<dbReference type="PANTHER" id="PTHR18964">
    <property type="entry name" value="ROK (REPRESSOR, ORF, KINASE) FAMILY"/>
    <property type="match status" value="1"/>
</dbReference>
<dbReference type="Proteomes" id="UP000552045">
    <property type="component" value="Unassembled WGS sequence"/>
</dbReference>